<organism evidence="1 2">
    <name type="scientific">Chaenocephalus aceratus</name>
    <name type="common">Blackfin icefish</name>
    <name type="synonym">Chaenichthys aceratus</name>
    <dbReference type="NCBI Taxonomy" id="36190"/>
    <lineage>
        <taxon>Eukaryota</taxon>
        <taxon>Metazoa</taxon>
        <taxon>Chordata</taxon>
        <taxon>Craniata</taxon>
        <taxon>Vertebrata</taxon>
        <taxon>Euteleostomi</taxon>
        <taxon>Actinopterygii</taxon>
        <taxon>Neopterygii</taxon>
        <taxon>Teleostei</taxon>
        <taxon>Neoteleostei</taxon>
        <taxon>Acanthomorphata</taxon>
        <taxon>Eupercaria</taxon>
        <taxon>Perciformes</taxon>
        <taxon>Notothenioidei</taxon>
        <taxon>Channichthyidae</taxon>
        <taxon>Chaenocephalus</taxon>
    </lineage>
</organism>
<evidence type="ECO:0000313" key="1">
    <source>
        <dbReference type="EMBL" id="KAI4819153.1"/>
    </source>
</evidence>
<gene>
    <name evidence="1" type="ORF">KUCAC02_004424</name>
</gene>
<feature type="non-terminal residue" evidence="1">
    <location>
        <position position="1"/>
    </location>
</feature>
<comment type="caution">
    <text evidence="1">The sequence shown here is derived from an EMBL/GenBank/DDBJ whole genome shotgun (WGS) entry which is preliminary data.</text>
</comment>
<reference evidence="1" key="1">
    <citation type="submission" date="2022-05" db="EMBL/GenBank/DDBJ databases">
        <title>Chromosome-level genome of Chaenocephalus aceratus.</title>
        <authorList>
            <person name="Park H."/>
        </authorList>
    </citation>
    <scope>NUCLEOTIDE SEQUENCE</scope>
    <source>
        <strain evidence="1">KU_202001</strain>
    </source>
</reference>
<evidence type="ECO:0000313" key="2">
    <source>
        <dbReference type="Proteomes" id="UP001057452"/>
    </source>
</evidence>
<protein>
    <submittedName>
        <fullName evidence="1">Uncharacterized protein</fullName>
    </submittedName>
</protein>
<keyword evidence="2" id="KW-1185">Reference proteome</keyword>
<proteinExistence type="predicted"/>
<feature type="non-terminal residue" evidence="1">
    <location>
        <position position="143"/>
    </location>
</feature>
<accession>A0ACB9WYK1</accession>
<dbReference type="Proteomes" id="UP001057452">
    <property type="component" value="Chromosome 10"/>
</dbReference>
<name>A0ACB9WYK1_CHAAC</name>
<dbReference type="EMBL" id="CM043794">
    <property type="protein sequence ID" value="KAI4819153.1"/>
    <property type="molecule type" value="Genomic_DNA"/>
</dbReference>
<sequence>PCGHKGSSISVNRIKCSIDPASHSILQDNPSTGLNKAPKPHNLAISAQLTQDILLFSPSSMRHLTSGNDELHLAYWRRRHLAAAKARHRAHSQYPQCQCGETREGGCLRGEEMSSPSIVCGVMISVLASEDQEVGQTHFVPGF</sequence>